<dbReference type="EnsemblPlants" id="Bo2g028410.1">
    <property type="protein sequence ID" value="Bo2g028410.1"/>
    <property type="gene ID" value="Bo2g028410"/>
</dbReference>
<dbReference type="STRING" id="109376.A0A0D3AL67"/>
<dbReference type="eggNOG" id="KOG0865">
    <property type="taxonomic scope" value="Eukaryota"/>
</dbReference>
<dbReference type="AlphaFoldDB" id="A0A0D3AL67"/>
<dbReference type="GO" id="GO:0006457">
    <property type="term" value="P:protein folding"/>
    <property type="evidence" value="ECO:0007669"/>
    <property type="project" value="TreeGrafter"/>
</dbReference>
<dbReference type="PROSITE" id="PS50072">
    <property type="entry name" value="CSA_PPIASE_2"/>
    <property type="match status" value="1"/>
</dbReference>
<name>A0A0D3AL67_BRAOL</name>
<sequence length="128" mass="14497">MTSKYHVELEMRYPGVKHFAWCKMAIWASSVPLLIRNLLLLGTLCSIQGGDFTHGNGVGGESIYCETFADENFKLKHTGQVEAFLLCIMYSLQRFNKLVWRHVMSGKVVTGMDVVYKNGSRGESEWNS</sequence>
<dbReference type="PANTHER" id="PTHR11071">
    <property type="entry name" value="PEPTIDYL-PROLYL CIS-TRANS ISOMERASE"/>
    <property type="match status" value="1"/>
</dbReference>
<accession>A0A0D3AL67</accession>
<dbReference type="SUPFAM" id="SSF50891">
    <property type="entry name" value="Cyclophilin-like"/>
    <property type="match status" value="1"/>
</dbReference>
<evidence type="ECO:0000313" key="3">
    <source>
        <dbReference type="EnsemblPlants" id="Bo2g028410.1"/>
    </source>
</evidence>
<organism evidence="3 4">
    <name type="scientific">Brassica oleracea var. oleracea</name>
    <dbReference type="NCBI Taxonomy" id="109376"/>
    <lineage>
        <taxon>Eukaryota</taxon>
        <taxon>Viridiplantae</taxon>
        <taxon>Streptophyta</taxon>
        <taxon>Embryophyta</taxon>
        <taxon>Tracheophyta</taxon>
        <taxon>Spermatophyta</taxon>
        <taxon>Magnoliopsida</taxon>
        <taxon>eudicotyledons</taxon>
        <taxon>Gunneridae</taxon>
        <taxon>Pentapetalae</taxon>
        <taxon>rosids</taxon>
        <taxon>malvids</taxon>
        <taxon>Brassicales</taxon>
        <taxon>Brassicaceae</taxon>
        <taxon>Brassiceae</taxon>
        <taxon>Brassica</taxon>
    </lineage>
</organism>
<dbReference type="InterPro" id="IPR002130">
    <property type="entry name" value="Cyclophilin-type_PPIase_dom"/>
</dbReference>
<dbReference type="InterPro" id="IPR029000">
    <property type="entry name" value="Cyclophilin-like_dom_sf"/>
</dbReference>
<feature type="domain" description="PPIase cyclophilin-type" evidence="2">
    <location>
        <begin position="47"/>
        <end position="128"/>
    </location>
</feature>
<proteinExistence type="inferred from homology"/>
<dbReference type="GO" id="GO:0005737">
    <property type="term" value="C:cytoplasm"/>
    <property type="evidence" value="ECO:0007669"/>
    <property type="project" value="TreeGrafter"/>
</dbReference>
<dbReference type="PANTHER" id="PTHR11071:SF561">
    <property type="entry name" value="PEPTIDYL-PROLYL CIS-TRANS ISOMERASE D-RELATED"/>
    <property type="match status" value="1"/>
</dbReference>
<evidence type="ECO:0000313" key="4">
    <source>
        <dbReference type="Proteomes" id="UP000032141"/>
    </source>
</evidence>
<reference evidence="3" key="2">
    <citation type="submission" date="2015-03" db="UniProtKB">
        <authorList>
            <consortium name="EnsemblPlants"/>
        </authorList>
    </citation>
    <scope>IDENTIFICATION</scope>
</reference>
<dbReference type="Gramene" id="Bo2g028410.1">
    <property type="protein sequence ID" value="Bo2g028410.1"/>
    <property type="gene ID" value="Bo2g028410"/>
</dbReference>
<dbReference type="Gene3D" id="2.40.100.10">
    <property type="entry name" value="Cyclophilin-like"/>
    <property type="match status" value="1"/>
</dbReference>
<protein>
    <recommendedName>
        <fullName evidence="2">PPIase cyclophilin-type domain-containing protein</fullName>
    </recommendedName>
</protein>
<dbReference type="HOGENOM" id="CLU_1962629_0_0_1"/>
<dbReference type="GO" id="GO:0003755">
    <property type="term" value="F:peptidyl-prolyl cis-trans isomerase activity"/>
    <property type="evidence" value="ECO:0007669"/>
    <property type="project" value="InterPro"/>
</dbReference>
<evidence type="ECO:0000256" key="1">
    <source>
        <dbReference type="ARBA" id="ARBA00007365"/>
    </source>
</evidence>
<reference evidence="3 4" key="1">
    <citation type="journal article" date="2014" name="Genome Biol.">
        <title>Transcriptome and methylome profiling reveals relics of genome dominance in the mesopolyploid Brassica oleracea.</title>
        <authorList>
            <person name="Parkin I.A."/>
            <person name="Koh C."/>
            <person name="Tang H."/>
            <person name="Robinson S.J."/>
            <person name="Kagale S."/>
            <person name="Clarke W.E."/>
            <person name="Town C.D."/>
            <person name="Nixon J."/>
            <person name="Krishnakumar V."/>
            <person name="Bidwell S.L."/>
            <person name="Denoeud F."/>
            <person name="Belcram H."/>
            <person name="Links M.G."/>
            <person name="Just J."/>
            <person name="Clarke C."/>
            <person name="Bender T."/>
            <person name="Huebert T."/>
            <person name="Mason A.S."/>
            <person name="Pires J.C."/>
            <person name="Barker G."/>
            <person name="Moore J."/>
            <person name="Walley P.G."/>
            <person name="Manoli S."/>
            <person name="Batley J."/>
            <person name="Edwards D."/>
            <person name="Nelson M.N."/>
            <person name="Wang X."/>
            <person name="Paterson A.H."/>
            <person name="King G."/>
            <person name="Bancroft I."/>
            <person name="Chalhoub B."/>
            <person name="Sharpe A.G."/>
        </authorList>
    </citation>
    <scope>NUCLEOTIDE SEQUENCE</scope>
    <source>
        <strain evidence="3 4">cv. TO1000</strain>
    </source>
</reference>
<comment type="similarity">
    <text evidence="1">Belongs to the cyclophilin-type PPIase family.</text>
</comment>
<keyword evidence="4" id="KW-1185">Reference proteome</keyword>
<dbReference type="GO" id="GO:0016018">
    <property type="term" value="F:cyclosporin A binding"/>
    <property type="evidence" value="ECO:0007669"/>
    <property type="project" value="TreeGrafter"/>
</dbReference>
<evidence type="ECO:0000259" key="2">
    <source>
        <dbReference type="PROSITE" id="PS50072"/>
    </source>
</evidence>
<dbReference type="Proteomes" id="UP000032141">
    <property type="component" value="Chromosome C2"/>
</dbReference>